<keyword evidence="4" id="KW-0833">Ubl conjugation pathway</keyword>
<keyword evidence="7" id="KW-0812">Transmembrane</keyword>
<keyword evidence="5" id="KW-0072">Autophagy</keyword>
<name>C1BQN0_CALRO</name>
<proteinExistence type="evidence at transcript level"/>
<evidence type="ECO:0000256" key="2">
    <source>
        <dbReference type="ARBA" id="ARBA00021099"/>
    </source>
</evidence>
<evidence type="ECO:0000256" key="7">
    <source>
        <dbReference type="SAM" id="Phobius"/>
    </source>
</evidence>
<evidence type="ECO:0000256" key="3">
    <source>
        <dbReference type="ARBA" id="ARBA00022679"/>
    </source>
</evidence>
<evidence type="ECO:0000256" key="1">
    <source>
        <dbReference type="ARBA" id="ARBA00005696"/>
    </source>
</evidence>
<keyword evidence="7" id="KW-1133">Transmembrane helix</keyword>
<dbReference type="GO" id="GO:0000422">
    <property type="term" value="P:autophagy of mitochondrion"/>
    <property type="evidence" value="ECO:0007669"/>
    <property type="project" value="TreeGrafter"/>
</dbReference>
<accession>C1BQN0</accession>
<dbReference type="InterPro" id="IPR007135">
    <property type="entry name" value="Atg3/Atg10"/>
</dbReference>
<dbReference type="GO" id="GO:0032446">
    <property type="term" value="P:protein modification by small protein conjugation"/>
    <property type="evidence" value="ECO:0007669"/>
    <property type="project" value="TreeGrafter"/>
</dbReference>
<dbReference type="GO" id="GO:0000045">
    <property type="term" value="P:autophagosome assembly"/>
    <property type="evidence" value="ECO:0007669"/>
    <property type="project" value="TreeGrafter"/>
</dbReference>
<gene>
    <name evidence="8" type="primary">ATG10</name>
</gene>
<feature type="transmembrane region" description="Helical" evidence="7">
    <location>
        <begin position="126"/>
        <end position="145"/>
    </location>
</feature>
<keyword evidence="7" id="KW-0472">Membrane</keyword>
<dbReference type="Pfam" id="PF03987">
    <property type="entry name" value="Autophagy_act_C"/>
    <property type="match status" value="1"/>
</dbReference>
<dbReference type="PANTHER" id="PTHR14957">
    <property type="entry name" value="UBIQUITIN-LIKE-CONJUGATING ENZYME ATG10"/>
    <property type="match status" value="1"/>
</dbReference>
<dbReference type="Gene3D" id="3.30.1460.50">
    <property type="match status" value="1"/>
</dbReference>
<dbReference type="GO" id="GO:0061651">
    <property type="term" value="F:Atg12 conjugating enzyme activity"/>
    <property type="evidence" value="ECO:0007669"/>
    <property type="project" value="TreeGrafter"/>
</dbReference>
<comment type="similarity">
    <text evidence="1">Belongs to the ATG10 family.</text>
</comment>
<dbReference type="GO" id="GO:0005829">
    <property type="term" value="C:cytosol"/>
    <property type="evidence" value="ECO:0007669"/>
    <property type="project" value="TreeGrafter"/>
</dbReference>
<sequence>MATISEEQFRNELEDLLAISNEIEDGWKKNTEGEQVCISKRIRSPSSGITSEFHVVYSPSYQVPILYLRHYDPKGQLVLDSKEFEDLIGQYLSPVPHPLNGSPFLHIHPCKTSELMGKLTELRPKSYLLSFLSTMGPYVGLYLGLEYAQK</sequence>
<dbReference type="EMBL" id="BT076909">
    <property type="protein sequence ID" value="ACO11333.1"/>
    <property type="molecule type" value="mRNA"/>
</dbReference>
<keyword evidence="3" id="KW-0808">Transferase</keyword>
<evidence type="ECO:0000256" key="5">
    <source>
        <dbReference type="ARBA" id="ARBA00023006"/>
    </source>
</evidence>
<dbReference type="AlphaFoldDB" id="C1BQN0"/>
<organism evidence="8">
    <name type="scientific">Caligus rogercresseyi</name>
    <name type="common">Sea louse</name>
    <dbReference type="NCBI Taxonomy" id="217165"/>
    <lineage>
        <taxon>Eukaryota</taxon>
        <taxon>Metazoa</taxon>
        <taxon>Ecdysozoa</taxon>
        <taxon>Arthropoda</taxon>
        <taxon>Crustacea</taxon>
        <taxon>Multicrustacea</taxon>
        <taxon>Hexanauplia</taxon>
        <taxon>Copepoda</taxon>
        <taxon>Siphonostomatoida</taxon>
        <taxon>Caligidae</taxon>
        <taxon>Caligus</taxon>
    </lineage>
</organism>
<protein>
    <recommendedName>
        <fullName evidence="2">Ubiquitin-like-conjugating enzyme ATG10</fullName>
    </recommendedName>
    <alternativeName>
        <fullName evidence="6">Autophagy-related protein 10</fullName>
    </alternativeName>
</protein>
<evidence type="ECO:0000256" key="6">
    <source>
        <dbReference type="ARBA" id="ARBA00029833"/>
    </source>
</evidence>
<dbReference type="PANTHER" id="PTHR14957:SF1">
    <property type="entry name" value="UBIQUITIN-LIKE-CONJUGATING ENZYME ATG10"/>
    <property type="match status" value="1"/>
</dbReference>
<evidence type="ECO:0000313" key="8">
    <source>
        <dbReference type="EMBL" id="ACO11333.1"/>
    </source>
</evidence>
<reference evidence="8" key="1">
    <citation type="submission" date="2009-03" db="EMBL/GenBank/DDBJ databases">
        <title>Caligus rogercresseyi ESTs and full-length cDNAs.</title>
        <authorList>
            <person name="Yasuike M."/>
            <person name="von Schalburg K."/>
            <person name="Cooper G."/>
            <person name="Leong J."/>
            <person name="Jones S.R.M."/>
            <person name="Koop B.F."/>
        </authorList>
    </citation>
    <scope>NUCLEOTIDE SEQUENCE</scope>
    <source>
        <tissue evidence="8">Whole tissue</tissue>
    </source>
</reference>
<evidence type="ECO:0000256" key="4">
    <source>
        <dbReference type="ARBA" id="ARBA00022786"/>
    </source>
</evidence>